<dbReference type="EMBL" id="CACRXK020000963">
    <property type="protein sequence ID" value="CAB3986097.1"/>
    <property type="molecule type" value="Genomic_DNA"/>
</dbReference>
<reference evidence="1" key="1">
    <citation type="submission" date="2020-04" db="EMBL/GenBank/DDBJ databases">
        <authorList>
            <person name="Alioto T."/>
            <person name="Alioto T."/>
            <person name="Gomez Garrido J."/>
        </authorList>
    </citation>
    <scope>NUCLEOTIDE SEQUENCE</scope>
    <source>
        <strain evidence="1">A484AB</strain>
    </source>
</reference>
<name>A0A6S7GE13_PARCT</name>
<dbReference type="PANTHER" id="PTHR37984:SF11">
    <property type="entry name" value="INTEGRASE CATALYTIC DOMAIN-CONTAINING PROTEIN"/>
    <property type="match status" value="1"/>
</dbReference>
<dbReference type="Gene3D" id="3.10.10.10">
    <property type="entry name" value="HIV Type 1 Reverse Transcriptase, subunit A, domain 1"/>
    <property type="match status" value="1"/>
</dbReference>
<evidence type="ECO:0000313" key="1">
    <source>
        <dbReference type="EMBL" id="CAB3986097.1"/>
    </source>
</evidence>
<gene>
    <name evidence="1" type="ORF">PACLA_8A035691</name>
</gene>
<comment type="caution">
    <text evidence="1">The sequence shown here is derived from an EMBL/GenBank/DDBJ whole genome shotgun (WGS) entry which is preliminary data.</text>
</comment>
<dbReference type="InterPro" id="IPR050951">
    <property type="entry name" value="Retrovirus_Pol_polyprotein"/>
</dbReference>
<keyword evidence="2" id="KW-1185">Reference proteome</keyword>
<sequence length="174" mass="19483">MAVNIELSGIQLFDSTGDSTSVSPRWKRWRKSFQFFVEAKGIEEGKQKKALLHCAGVDAQEIFEALDNSKAGGPVAQSPRRIPFGLRKKVEDKLTELLDTDIIEKAEAPTPWVSPVCIVPKPSGEIRLCVDMRRANEAIQREKHPIPTMAEVLLDMNQSTGVSIKLNWKKTLEQ</sequence>
<dbReference type="AlphaFoldDB" id="A0A6S7GE13"/>
<dbReference type="SUPFAM" id="SSF56672">
    <property type="entry name" value="DNA/RNA polymerases"/>
    <property type="match status" value="1"/>
</dbReference>
<dbReference type="FunFam" id="3.10.10.10:FF:000003">
    <property type="entry name" value="Retrovirus-related Pol polyprotein from transposon 297-like Protein"/>
    <property type="match status" value="1"/>
</dbReference>
<dbReference type="InterPro" id="IPR043502">
    <property type="entry name" value="DNA/RNA_pol_sf"/>
</dbReference>
<evidence type="ECO:0000313" key="2">
    <source>
        <dbReference type="Proteomes" id="UP001152795"/>
    </source>
</evidence>
<dbReference type="PANTHER" id="PTHR37984">
    <property type="entry name" value="PROTEIN CBG26694"/>
    <property type="match status" value="1"/>
</dbReference>
<dbReference type="Proteomes" id="UP001152795">
    <property type="component" value="Unassembled WGS sequence"/>
</dbReference>
<proteinExistence type="predicted"/>
<dbReference type="OrthoDB" id="8039770at2759"/>
<accession>A0A6S7GE13</accession>
<protein>
    <submittedName>
        <fullName evidence="1">Uncharacterized protein</fullName>
    </submittedName>
</protein>
<organism evidence="1 2">
    <name type="scientific">Paramuricea clavata</name>
    <name type="common">Red gorgonian</name>
    <name type="synonym">Violescent sea-whip</name>
    <dbReference type="NCBI Taxonomy" id="317549"/>
    <lineage>
        <taxon>Eukaryota</taxon>
        <taxon>Metazoa</taxon>
        <taxon>Cnidaria</taxon>
        <taxon>Anthozoa</taxon>
        <taxon>Octocorallia</taxon>
        <taxon>Malacalcyonacea</taxon>
        <taxon>Plexauridae</taxon>
        <taxon>Paramuricea</taxon>
    </lineage>
</organism>